<name>A0AAU8AV78_9VIRU</name>
<feature type="domain" description="Ribbon-helix-helix protein CopG" evidence="1">
    <location>
        <begin position="4"/>
        <end position="43"/>
    </location>
</feature>
<evidence type="ECO:0000259" key="1">
    <source>
        <dbReference type="Pfam" id="PF01402"/>
    </source>
</evidence>
<evidence type="ECO:0000313" key="2">
    <source>
        <dbReference type="EMBL" id="XCD03275.1"/>
    </source>
</evidence>
<dbReference type="Pfam" id="PF01402">
    <property type="entry name" value="RHH_1"/>
    <property type="match status" value="1"/>
</dbReference>
<sequence length="48" mass="5791">MAIKPTSIRLNEELYEKIKREAGEQKRSISKQIEYIIEAYYEIKEKTK</sequence>
<reference evidence="2" key="1">
    <citation type="submission" date="2024-03" db="EMBL/GenBank/DDBJ databases">
        <title>Diverse circular DNA viruses in blood, oral, and fecal samples of captive lemurs.</title>
        <authorList>
            <person name="Paietta E.N."/>
            <person name="Kraberger S."/>
            <person name="Lund M.C."/>
            <person name="Custer J.M."/>
            <person name="Vargas K.M."/>
            <person name="Ehmke E.E."/>
            <person name="Yoder A.D."/>
            <person name="Varsani A."/>
        </authorList>
    </citation>
    <scope>NUCLEOTIDE SEQUENCE</scope>
    <source>
        <strain evidence="2">Duke_18_38</strain>
    </source>
</reference>
<dbReference type="InterPro" id="IPR013321">
    <property type="entry name" value="Arc_rbn_hlx_hlx"/>
</dbReference>
<dbReference type="EMBL" id="PP511337">
    <property type="protein sequence ID" value="XCD03275.1"/>
    <property type="molecule type" value="Genomic_DNA"/>
</dbReference>
<accession>A0AAU8AV78</accession>
<protein>
    <recommendedName>
        <fullName evidence="1">Ribbon-helix-helix protein CopG domain-containing protein</fullName>
    </recommendedName>
</protein>
<dbReference type="InterPro" id="IPR010985">
    <property type="entry name" value="Ribbon_hlx_hlx"/>
</dbReference>
<dbReference type="SUPFAM" id="SSF47598">
    <property type="entry name" value="Ribbon-helix-helix"/>
    <property type="match status" value="1"/>
</dbReference>
<dbReference type="Gene3D" id="1.10.1220.10">
    <property type="entry name" value="Met repressor-like"/>
    <property type="match status" value="1"/>
</dbReference>
<dbReference type="InterPro" id="IPR002145">
    <property type="entry name" value="CopG"/>
</dbReference>
<organism evidence="2">
    <name type="scientific">Dulem virus 67</name>
    <dbReference type="NCBI Taxonomy" id="3145778"/>
    <lineage>
        <taxon>Viruses</taxon>
        <taxon>Monodnaviria</taxon>
        <taxon>Loebvirae</taxon>
        <taxon>Hofneiviricota</taxon>
        <taxon>Faserviricetes</taxon>
        <taxon>Tubulavirales</taxon>
        <taxon>Inoviridae</taxon>
        <taxon>Inovirus</taxon>
    </lineage>
</organism>
<dbReference type="GO" id="GO:0006355">
    <property type="term" value="P:regulation of DNA-templated transcription"/>
    <property type="evidence" value="ECO:0007669"/>
    <property type="project" value="InterPro"/>
</dbReference>
<proteinExistence type="predicted"/>